<dbReference type="NCBIfam" id="TIGR00801">
    <property type="entry name" value="ncs2"/>
    <property type="match status" value="1"/>
</dbReference>
<feature type="transmembrane region" description="Helical" evidence="9">
    <location>
        <begin position="41"/>
        <end position="61"/>
    </location>
</feature>
<dbReference type="InterPro" id="IPR017588">
    <property type="entry name" value="UacT-like"/>
</dbReference>
<dbReference type="PATRIC" id="fig|1886670.3.peg.1133"/>
<evidence type="ECO:0000256" key="2">
    <source>
        <dbReference type="ARBA" id="ARBA00008821"/>
    </source>
</evidence>
<dbReference type="PANTHER" id="PTHR42810">
    <property type="entry name" value="PURINE PERMEASE C1399.01C-RELATED"/>
    <property type="match status" value="1"/>
</dbReference>
<dbReference type="PROSITE" id="PS01116">
    <property type="entry name" value="XANTH_URACIL_PERMASE"/>
    <property type="match status" value="1"/>
</dbReference>
<dbReference type="NCBIfam" id="NF037981">
    <property type="entry name" value="NCS2_1"/>
    <property type="match status" value="1"/>
</dbReference>
<dbReference type="Pfam" id="PF00860">
    <property type="entry name" value="Xan_ur_permease"/>
    <property type="match status" value="1"/>
</dbReference>
<feature type="transmembrane region" description="Helical" evidence="9">
    <location>
        <begin position="183"/>
        <end position="206"/>
    </location>
</feature>
<protein>
    <submittedName>
        <fullName evidence="10">Uric acid permease PucJ</fullName>
    </submittedName>
</protein>
<dbReference type="EMBL" id="MDER01000030">
    <property type="protein sequence ID" value="ODP29627.1"/>
    <property type="molecule type" value="Genomic_DNA"/>
</dbReference>
<comment type="caution">
    <text evidence="10">The sequence shown here is derived from an EMBL/GenBank/DDBJ whole genome shotgun (WGS) entry which is preliminary data.</text>
</comment>
<name>A0A1E3L724_9BACL</name>
<feature type="transmembrane region" description="Helical" evidence="9">
    <location>
        <begin position="93"/>
        <end position="112"/>
    </location>
</feature>
<keyword evidence="6 9" id="KW-1133">Transmembrane helix</keyword>
<evidence type="ECO:0000256" key="3">
    <source>
        <dbReference type="ARBA" id="ARBA00022448"/>
    </source>
</evidence>
<evidence type="ECO:0000313" key="11">
    <source>
        <dbReference type="Proteomes" id="UP000094578"/>
    </source>
</evidence>
<evidence type="ECO:0000256" key="6">
    <source>
        <dbReference type="ARBA" id="ARBA00022989"/>
    </source>
</evidence>
<evidence type="ECO:0000256" key="8">
    <source>
        <dbReference type="SAM" id="MobiDB-lite"/>
    </source>
</evidence>
<dbReference type="InterPro" id="IPR006042">
    <property type="entry name" value="Xan_ur_permease"/>
</dbReference>
<dbReference type="NCBIfam" id="TIGR03173">
    <property type="entry name" value="pbuX"/>
    <property type="match status" value="1"/>
</dbReference>
<dbReference type="RefSeq" id="WP_069326546.1">
    <property type="nucleotide sequence ID" value="NZ_MDER01000030.1"/>
</dbReference>
<evidence type="ECO:0000256" key="7">
    <source>
        <dbReference type="ARBA" id="ARBA00023136"/>
    </source>
</evidence>
<feature type="compositionally biased region" description="Polar residues" evidence="8">
    <location>
        <begin position="431"/>
        <end position="453"/>
    </location>
</feature>
<keyword evidence="3" id="KW-0813">Transport</keyword>
<dbReference type="PANTHER" id="PTHR42810:SF4">
    <property type="entry name" value="URIC ACID TRANSPORTER UACT"/>
    <property type="match status" value="1"/>
</dbReference>
<feature type="transmembrane region" description="Helical" evidence="9">
    <location>
        <begin position="119"/>
        <end position="139"/>
    </location>
</feature>
<dbReference type="GO" id="GO:0005886">
    <property type="term" value="C:plasma membrane"/>
    <property type="evidence" value="ECO:0007669"/>
    <property type="project" value="UniProtKB-SubCell"/>
</dbReference>
<feature type="transmembrane region" description="Helical" evidence="9">
    <location>
        <begin position="159"/>
        <end position="176"/>
    </location>
</feature>
<feature type="transmembrane region" description="Helical" evidence="9">
    <location>
        <begin position="68"/>
        <end position="87"/>
    </location>
</feature>
<feature type="region of interest" description="Disordered" evidence="8">
    <location>
        <begin position="425"/>
        <end position="453"/>
    </location>
</feature>
<feature type="transmembrane region" description="Helical" evidence="9">
    <location>
        <begin position="334"/>
        <end position="354"/>
    </location>
</feature>
<keyword evidence="11" id="KW-1185">Reference proteome</keyword>
<proteinExistence type="inferred from homology"/>
<feature type="transmembrane region" description="Helical" evidence="9">
    <location>
        <begin position="395"/>
        <end position="415"/>
    </location>
</feature>
<organism evidence="10 11">
    <name type="scientific">Paenibacillus nuruki</name>
    <dbReference type="NCBI Taxonomy" id="1886670"/>
    <lineage>
        <taxon>Bacteria</taxon>
        <taxon>Bacillati</taxon>
        <taxon>Bacillota</taxon>
        <taxon>Bacilli</taxon>
        <taxon>Bacillales</taxon>
        <taxon>Paenibacillaceae</taxon>
        <taxon>Paenibacillus</taxon>
    </lineage>
</organism>
<comment type="subcellular location">
    <subcellularLocation>
        <location evidence="1">Cell membrane</location>
        <topology evidence="1">Multi-pass membrane protein</topology>
    </subcellularLocation>
</comment>
<evidence type="ECO:0000256" key="5">
    <source>
        <dbReference type="ARBA" id="ARBA00022692"/>
    </source>
</evidence>
<feature type="transmembrane region" description="Helical" evidence="9">
    <location>
        <begin position="226"/>
        <end position="252"/>
    </location>
</feature>
<dbReference type="AlphaFoldDB" id="A0A1E3L724"/>
<evidence type="ECO:0000256" key="4">
    <source>
        <dbReference type="ARBA" id="ARBA00022475"/>
    </source>
</evidence>
<evidence type="ECO:0000256" key="9">
    <source>
        <dbReference type="SAM" id="Phobius"/>
    </source>
</evidence>
<dbReference type="GO" id="GO:0042907">
    <property type="term" value="F:xanthine transmembrane transporter activity"/>
    <property type="evidence" value="ECO:0007669"/>
    <property type="project" value="TreeGrafter"/>
</dbReference>
<accession>A0A1E3L724</accession>
<keyword evidence="4" id="KW-1003">Cell membrane</keyword>
<evidence type="ECO:0000313" key="10">
    <source>
        <dbReference type="EMBL" id="ODP29627.1"/>
    </source>
</evidence>
<evidence type="ECO:0000256" key="1">
    <source>
        <dbReference type="ARBA" id="ARBA00004651"/>
    </source>
</evidence>
<sequence>MLSRRKIFTLGLQHVMAMYAGAIAVPLIVGGALHLTAEQMAYLIAADLFTCGIATLLQVLGTRYFGSGLPVVLGCTFTAVGPIIAIASTSNLATAYGAIILSGLFVVLIAPLYGRLLRFFPKIVTGSVVTIIGLSLIPVAMNNVAGGQGSSDFGAPRNLMLALITLLVILLVNRLAKGFLRSISVLVGLFVGTVVAYSMGMVHFGSVGDASWVRVAQPFYFGTPEFSLTAIVTMVIVNIVSMVESTGVYIAVGKAIDQKVEQKQIVNGLRSEGLAIMLGGFFNAFPYTAFSQNVGLISLTKVKTRNVIFAASGIMIVLGLLPKLAALTTVIPNAVLGGAMIVMFGSVAASGISILSEVNLRNDRNLMIVACSIAVGLGSAVLPDMFGQLPSFAQTLLQNGIVTGSITAVLLNIILSRKGEMFDNAEEDESTSGMASDAGDSTQIKTGISSQTT</sequence>
<gene>
    <name evidence="10" type="ORF">PTI45_01110</name>
</gene>
<feature type="transmembrane region" description="Helical" evidence="9">
    <location>
        <begin position="7"/>
        <end position="29"/>
    </location>
</feature>
<feature type="transmembrane region" description="Helical" evidence="9">
    <location>
        <begin position="366"/>
        <end position="383"/>
    </location>
</feature>
<keyword evidence="5 9" id="KW-0812">Transmembrane</keyword>
<feature type="transmembrane region" description="Helical" evidence="9">
    <location>
        <begin position="307"/>
        <end position="328"/>
    </location>
</feature>
<comment type="similarity">
    <text evidence="2">Belongs to the nucleobase:cation symporter-2 (NCS2) (TC 2.A.40) family.</text>
</comment>
<dbReference type="Proteomes" id="UP000094578">
    <property type="component" value="Unassembled WGS sequence"/>
</dbReference>
<dbReference type="STRING" id="1886670.PTI45_01110"/>
<keyword evidence="7 9" id="KW-0472">Membrane</keyword>
<reference evidence="10 11" key="1">
    <citation type="submission" date="2016-08" db="EMBL/GenBank/DDBJ databases">
        <title>Genome sequencing of Paenibacillus sp. TI45-13ar, isolated from Korean traditional nuruk.</title>
        <authorList>
            <person name="Kim S.-J."/>
        </authorList>
    </citation>
    <scope>NUCLEOTIDE SEQUENCE [LARGE SCALE GENOMIC DNA]</scope>
    <source>
        <strain evidence="10 11">TI45-13ar</strain>
    </source>
</reference>
<dbReference type="InterPro" id="IPR006043">
    <property type="entry name" value="NCS2"/>
</dbReference>